<feature type="region of interest" description="Disordered" evidence="7">
    <location>
        <begin position="448"/>
        <end position="491"/>
    </location>
</feature>
<feature type="compositionally biased region" description="Basic and acidic residues" evidence="7">
    <location>
        <begin position="1"/>
        <end position="11"/>
    </location>
</feature>
<dbReference type="Gene3D" id="3.40.50.300">
    <property type="entry name" value="P-loop containing nucleotide triphosphate hydrolases"/>
    <property type="match status" value="2"/>
</dbReference>
<dbReference type="InterPro" id="IPR044742">
    <property type="entry name" value="DEAD/DEAH_RhlB"/>
</dbReference>
<dbReference type="SUPFAM" id="SSF52540">
    <property type="entry name" value="P-loop containing nucleoside triphosphate hydrolases"/>
    <property type="match status" value="1"/>
</dbReference>
<name>A0A7M2SYT9_9ACTN</name>
<evidence type="ECO:0000259" key="10">
    <source>
        <dbReference type="PROSITE" id="PS51195"/>
    </source>
</evidence>
<dbReference type="Pfam" id="PF00270">
    <property type="entry name" value="DEAD"/>
    <property type="match status" value="1"/>
</dbReference>
<evidence type="ECO:0000256" key="3">
    <source>
        <dbReference type="ARBA" id="ARBA00022806"/>
    </source>
</evidence>
<accession>A0A7M2SYT9</accession>
<dbReference type="PROSITE" id="PS51192">
    <property type="entry name" value="HELICASE_ATP_BIND_1"/>
    <property type="match status" value="1"/>
</dbReference>
<evidence type="ECO:0000259" key="8">
    <source>
        <dbReference type="PROSITE" id="PS51192"/>
    </source>
</evidence>
<dbReference type="InterPro" id="IPR014001">
    <property type="entry name" value="Helicase_ATP-bd"/>
</dbReference>
<sequence length="491" mass="52151">MRTTRTNDRSRGSAAKRSGAPRRSRGNDRRQTAPQGEFALPVTVTPALPAVDSFADLALPAPLLAALGHEGVTVPFPIQGATLPNSLAGRDVLGRGRTGSGKTLAFGLAVLARTAGRRAEPRQPLALVLVPTRELAQQVTDALTPYARAVRLRLATVVGGMSIGRQAGALRAGAEVVVATPGRLKDLIVRGDCRLDDVAITVLDEADQMADMGFMPQVTALLDQVRPGGQRMLFSATLDRNVDLLVRRYLTDPVVHSVDPSAGAVTTMEHHVLHVHEADKYRTTTEIAARDGRVIMFLDTKHAVDRLTKHLLNSGVRAAALHGGKSQPQRTRTLAQFKTGHVTVLVATNVAARGIHVEGLDLVVNVDPPTDHKDYLHRGGRTARAGESGSVVTLVTPGQRHGMNRLMASAGITPQTIAVRSGEAELTRITGAQAPSGVPVVITAPAVPRPRRAVSSAAPSSRGRRDRSAQGRPTGQAKRRRPQRPAFDPAG</sequence>
<reference evidence="11 12" key="1">
    <citation type="submission" date="2020-10" db="EMBL/GenBank/DDBJ databases">
        <title>Streptomyces ferrugineus complate genome analysis.</title>
        <authorList>
            <person name="Anwar N."/>
        </authorList>
    </citation>
    <scope>NUCLEOTIDE SEQUENCE [LARGE SCALE GENOMIC DNA]</scope>
    <source>
        <strain evidence="11 12">CCTCC AA2014009</strain>
    </source>
</reference>
<evidence type="ECO:0000256" key="1">
    <source>
        <dbReference type="ARBA" id="ARBA00022741"/>
    </source>
</evidence>
<dbReference type="GO" id="GO:0003676">
    <property type="term" value="F:nucleic acid binding"/>
    <property type="evidence" value="ECO:0007669"/>
    <property type="project" value="InterPro"/>
</dbReference>
<dbReference type="PANTHER" id="PTHR47959:SF13">
    <property type="entry name" value="ATP-DEPENDENT RNA HELICASE RHLE"/>
    <property type="match status" value="1"/>
</dbReference>
<dbReference type="InterPro" id="IPR050079">
    <property type="entry name" value="DEAD_box_RNA_helicase"/>
</dbReference>
<dbReference type="InterPro" id="IPR001650">
    <property type="entry name" value="Helicase_C-like"/>
</dbReference>
<keyword evidence="1" id="KW-0547">Nucleotide-binding</keyword>
<proteinExistence type="inferred from homology"/>
<evidence type="ECO:0000256" key="6">
    <source>
        <dbReference type="PROSITE-ProRule" id="PRU00552"/>
    </source>
</evidence>
<dbReference type="Proteomes" id="UP000594205">
    <property type="component" value="Chromosome"/>
</dbReference>
<evidence type="ECO:0000313" key="11">
    <source>
        <dbReference type="EMBL" id="QOV41580.1"/>
    </source>
</evidence>
<dbReference type="Pfam" id="PF00271">
    <property type="entry name" value="Helicase_C"/>
    <property type="match status" value="1"/>
</dbReference>
<dbReference type="PROSITE" id="PS51194">
    <property type="entry name" value="HELICASE_CTER"/>
    <property type="match status" value="1"/>
</dbReference>
<keyword evidence="2" id="KW-0378">Hydrolase</keyword>
<dbReference type="CDD" id="cd00268">
    <property type="entry name" value="DEADc"/>
    <property type="match status" value="1"/>
</dbReference>
<organism evidence="11 12">
    <name type="scientific">Streptomyces ferrugineus</name>
    <dbReference type="NCBI Taxonomy" id="1413221"/>
    <lineage>
        <taxon>Bacteria</taxon>
        <taxon>Bacillati</taxon>
        <taxon>Actinomycetota</taxon>
        <taxon>Actinomycetes</taxon>
        <taxon>Kitasatosporales</taxon>
        <taxon>Streptomycetaceae</taxon>
        <taxon>Streptomyces</taxon>
    </lineage>
</organism>
<feature type="short sequence motif" description="Q motif" evidence="6">
    <location>
        <begin position="52"/>
        <end position="80"/>
    </location>
</feature>
<dbReference type="SMART" id="SM00490">
    <property type="entry name" value="HELICc"/>
    <property type="match status" value="1"/>
</dbReference>
<protein>
    <submittedName>
        <fullName evidence="11">DEAD/DEAH box helicase</fullName>
    </submittedName>
</protein>
<dbReference type="PROSITE" id="PS51195">
    <property type="entry name" value="Q_MOTIF"/>
    <property type="match status" value="1"/>
</dbReference>
<dbReference type="KEGG" id="sfeu:IM697_44060"/>
<feature type="domain" description="Helicase ATP-binding" evidence="8">
    <location>
        <begin position="83"/>
        <end position="256"/>
    </location>
</feature>
<keyword evidence="4" id="KW-0067">ATP-binding</keyword>
<gene>
    <name evidence="11" type="ORF">IM697_44060</name>
</gene>
<dbReference type="InterPro" id="IPR027417">
    <property type="entry name" value="P-loop_NTPase"/>
</dbReference>
<dbReference type="GO" id="GO:0003724">
    <property type="term" value="F:RNA helicase activity"/>
    <property type="evidence" value="ECO:0007669"/>
    <property type="project" value="InterPro"/>
</dbReference>
<dbReference type="GO" id="GO:0016787">
    <property type="term" value="F:hydrolase activity"/>
    <property type="evidence" value="ECO:0007669"/>
    <property type="project" value="UniProtKB-KW"/>
</dbReference>
<comment type="similarity">
    <text evidence="5">Belongs to the DEAD box helicase family.</text>
</comment>
<dbReference type="EMBL" id="CP063373">
    <property type="protein sequence ID" value="QOV41580.1"/>
    <property type="molecule type" value="Genomic_DNA"/>
</dbReference>
<evidence type="ECO:0000313" key="12">
    <source>
        <dbReference type="Proteomes" id="UP000594205"/>
    </source>
</evidence>
<keyword evidence="3 11" id="KW-0347">Helicase</keyword>
<evidence type="ECO:0000256" key="5">
    <source>
        <dbReference type="ARBA" id="ARBA00038437"/>
    </source>
</evidence>
<dbReference type="GO" id="GO:0005524">
    <property type="term" value="F:ATP binding"/>
    <property type="evidence" value="ECO:0007669"/>
    <property type="project" value="UniProtKB-KW"/>
</dbReference>
<evidence type="ECO:0000256" key="2">
    <source>
        <dbReference type="ARBA" id="ARBA00022801"/>
    </source>
</evidence>
<feature type="domain" description="Helicase C-terminal" evidence="9">
    <location>
        <begin position="267"/>
        <end position="427"/>
    </location>
</feature>
<dbReference type="SMART" id="SM00487">
    <property type="entry name" value="DEXDc"/>
    <property type="match status" value="1"/>
</dbReference>
<evidence type="ECO:0000256" key="7">
    <source>
        <dbReference type="SAM" id="MobiDB-lite"/>
    </source>
</evidence>
<dbReference type="AlphaFoldDB" id="A0A7M2SYT9"/>
<dbReference type="RefSeq" id="WP_194050145.1">
    <property type="nucleotide sequence ID" value="NZ_CP063373.1"/>
</dbReference>
<feature type="region of interest" description="Disordered" evidence="7">
    <location>
        <begin position="1"/>
        <end position="37"/>
    </location>
</feature>
<keyword evidence="12" id="KW-1185">Reference proteome</keyword>
<dbReference type="PANTHER" id="PTHR47959">
    <property type="entry name" value="ATP-DEPENDENT RNA HELICASE RHLE-RELATED"/>
    <property type="match status" value="1"/>
</dbReference>
<dbReference type="GO" id="GO:0005829">
    <property type="term" value="C:cytosol"/>
    <property type="evidence" value="ECO:0007669"/>
    <property type="project" value="TreeGrafter"/>
</dbReference>
<dbReference type="InterPro" id="IPR011545">
    <property type="entry name" value="DEAD/DEAH_box_helicase_dom"/>
</dbReference>
<dbReference type="CDD" id="cd18787">
    <property type="entry name" value="SF2_C_DEAD"/>
    <property type="match status" value="1"/>
</dbReference>
<feature type="domain" description="DEAD-box RNA helicase Q" evidence="10">
    <location>
        <begin position="52"/>
        <end position="80"/>
    </location>
</feature>
<evidence type="ECO:0000256" key="4">
    <source>
        <dbReference type="ARBA" id="ARBA00022840"/>
    </source>
</evidence>
<evidence type="ECO:0000259" key="9">
    <source>
        <dbReference type="PROSITE" id="PS51194"/>
    </source>
</evidence>
<dbReference type="InterPro" id="IPR014014">
    <property type="entry name" value="RNA_helicase_DEAD_Q_motif"/>
</dbReference>